<evidence type="ECO:0000259" key="8">
    <source>
        <dbReference type="PROSITE" id="PS50090"/>
    </source>
</evidence>
<dbReference type="PROSITE" id="PS51294">
    <property type="entry name" value="HTH_MYB"/>
    <property type="match status" value="2"/>
</dbReference>
<comment type="subcellular location">
    <subcellularLocation>
        <location evidence="1">Nucleus</location>
    </subcellularLocation>
</comment>
<reference evidence="10" key="1">
    <citation type="journal article" date="2017" name="Physiol. Mol. Biol. Plants">
        <title>Identification and expression analysis under abiotic stress of the R2R3-MYB genes in Ginkgo biloba L.</title>
        <authorList>
            <person name="Liu X."/>
            <person name="Yu W."/>
            <person name="Zhang X."/>
            <person name="Wang G."/>
            <person name="Cao F."/>
            <person name="Cheng H."/>
        </authorList>
    </citation>
    <scope>NUCLEOTIDE SEQUENCE</scope>
</reference>
<dbReference type="FunFam" id="1.10.10.60:FF:000344">
    <property type="entry name" value="Transcription factor MYB44"/>
    <property type="match status" value="1"/>
</dbReference>
<feature type="compositionally biased region" description="Basic and acidic residues" evidence="7">
    <location>
        <begin position="145"/>
        <end position="156"/>
    </location>
</feature>
<keyword evidence="4" id="KW-0238">DNA-binding</keyword>
<evidence type="ECO:0000256" key="6">
    <source>
        <dbReference type="ARBA" id="ARBA00023242"/>
    </source>
</evidence>
<protein>
    <submittedName>
        <fullName evidence="10">R2R3MYB7</fullName>
    </submittedName>
</protein>
<dbReference type="PANTHER" id="PTHR45614">
    <property type="entry name" value="MYB PROTEIN-RELATED"/>
    <property type="match status" value="1"/>
</dbReference>
<evidence type="ECO:0000256" key="7">
    <source>
        <dbReference type="SAM" id="MobiDB-lite"/>
    </source>
</evidence>
<proteinExistence type="evidence at transcript level"/>
<dbReference type="InterPro" id="IPR017930">
    <property type="entry name" value="Myb_dom"/>
</dbReference>
<organism evidence="10">
    <name type="scientific">Ginkgo biloba</name>
    <name type="common">Ginkgo</name>
    <name type="synonym">Maidenhair tree</name>
    <dbReference type="NCBI Taxonomy" id="3311"/>
    <lineage>
        <taxon>Eukaryota</taxon>
        <taxon>Viridiplantae</taxon>
        <taxon>Streptophyta</taxon>
        <taxon>Embryophyta</taxon>
        <taxon>Tracheophyta</taxon>
        <taxon>Spermatophyta</taxon>
        <taxon>Ginkgoidae</taxon>
        <taxon>Ginkgoales</taxon>
        <taxon>Ginkgoaceae</taxon>
        <taxon>Ginkgo</taxon>
    </lineage>
</organism>
<dbReference type="InterPro" id="IPR001005">
    <property type="entry name" value="SANT/Myb"/>
</dbReference>
<evidence type="ECO:0000256" key="4">
    <source>
        <dbReference type="ARBA" id="ARBA00023125"/>
    </source>
</evidence>
<dbReference type="OMA" id="DIHGATH"/>
<dbReference type="CDD" id="cd00167">
    <property type="entry name" value="SANT"/>
    <property type="match status" value="2"/>
</dbReference>
<dbReference type="SMART" id="SM00717">
    <property type="entry name" value="SANT"/>
    <property type="match status" value="2"/>
</dbReference>
<feature type="domain" description="HTH myb-type" evidence="9">
    <location>
        <begin position="66"/>
        <end position="120"/>
    </location>
</feature>
<gene>
    <name evidence="10" type="primary">R2R3MYB7</name>
</gene>
<dbReference type="InterPro" id="IPR009057">
    <property type="entry name" value="Homeodomain-like_sf"/>
</dbReference>
<dbReference type="FunFam" id="1.10.10.60:FF:000060">
    <property type="entry name" value="MYB transcription factor"/>
    <property type="match status" value="1"/>
</dbReference>
<accession>A0A222UAA8</accession>
<feature type="region of interest" description="Disordered" evidence="7">
    <location>
        <begin position="126"/>
        <end position="204"/>
    </location>
</feature>
<dbReference type="GO" id="GO:0000978">
    <property type="term" value="F:RNA polymerase II cis-regulatory region sequence-specific DNA binding"/>
    <property type="evidence" value="ECO:0007669"/>
    <property type="project" value="TreeGrafter"/>
</dbReference>
<feature type="compositionally biased region" description="Basic and acidic residues" evidence="7">
    <location>
        <begin position="126"/>
        <end position="138"/>
    </location>
</feature>
<keyword evidence="6" id="KW-0539">Nucleus</keyword>
<name>A0A222UAA8_GINBI</name>
<feature type="compositionally biased region" description="Low complexity" evidence="7">
    <location>
        <begin position="183"/>
        <end position="200"/>
    </location>
</feature>
<keyword evidence="3" id="KW-0805">Transcription regulation</keyword>
<feature type="domain" description="HTH myb-type" evidence="9">
    <location>
        <begin position="19"/>
        <end position="65"/>
    </location>
</feature>
<dbReference type="PANTHER" id="PTHR45614:SF82">
    <property type="entry name" value="OS01G0977300 PROTEIN"/>
    <property type="match status" value="1"/>
</dbReference>
<evidence type="ECO:0000259" key="9">
    <source>
        <dbReference type="PROSITE" id="PS51294"/>
    </source>
</evidence>
<evidence type="ECO:0000256" key="1">
    <source>
        <dbReference type="ARBA" id="ARBA00004123"/>
    </source>
</evidence>
<dbReference type="GO" id="GO:0000981">
    <property type="term" value="F:DNA-binding transcription factor activity, RNA polymerase II-specific"/>
    <property type="evidence" value="ECO:0007669"/>
    <property type="project" value="TreeGrafter"/>
</dbReference>
<sequence>MALGNTKAPGSEDCAERIKGPWSPEEDTALHKLVEKLGPRNWSLISKGIPGRSGKSCRLRWCNQLSPQVQHRPFTPEEDKLIIEAHAQHGNKWATIARILPGRTDNAIKNHWNSTLRRRYLAEKSQAEDIHGATHDTDGENGSLDGRKRSSIDISHDGLSVQEDGNLEVESQRFKRLNYGPESPSSISDNNNNNNSPVSSAQQIHRPVPMQSAFKCYSNQDPPTSLSLSLPGCVSPNMNELKHDEKNQQPPDVNSEQKHQINGFAGAPQLQYSFIPSPTSPTLNHSNAPLMTNMNGYLKADDAMVMMSEAVKMAVGQAISLVFQSSQSQWGGKPSVENNEFYNGGGLLGIMREMIAKEVQNYMAVSQPATPNPAGGCTPNGLNCFQAAGAMDSSVPRKA</sequence>
<dbReference type="AlphaFoldDB" id="A0A222UAA8"/>
<evidence type="ECO:0000313" key="10">
    <source>
        <dbReference type="EMBL" id="ASR18092.1"/>
    </source>
</evidence>
<feature type="region of interest" description="Disordered" evidence="7">
    <location>
        <begin position="1"/>
        <end position="22"/>
    </location>
</feature>
<keyword evidence="2" id="KW-0677">Repeat</keyword>
<feature type="domain" description="Myb-like" evidence="8">
    <location>
        <begin position="19"/>
        <end position="65"/>
    </location>
</feature>
<dbReference type="InterPro" id="IPR050560">
    <property type="entry name" value="MYB_TF"/>
</dbReference>
<evidence type="ECO:0000256" key="2">
    <source>
        <dbReference type="ARBA" id="ARBA00022737"/>
    </source>
</evidence>
<dbReference type="Pfam" id="PF00249">
    <property type="entry name" value="Myb_DNA-binding"/>
    <property type="match status" value="2"/>
</dbReference>
<evidence type="ECO:0000256" key="3">
    <source>
        <dbReference type="ARBA" id="ARBA00023015"/>
    </source>
</evidence>
<dbReference type="Gene3D" id="1.10.10.60">
    <property type="entry name" value="Homeodomain-like"/>
    <property type="match status" value="2"/>
</dbReference>
<dbReference type="SMR" id="A0A222UAA8"/>
<feature type="domain" description="Myb-like" evidence="8">
    <location>
        <begin position="66"/>
        <end position="116"/>
    </location>
</feature>
<dbReference type="PROSITE" id="PS50090">
    <property type="entry name" value="MYB_LIKE"/>
    <property type="match status" value="2"/>
</dbReference>
<dbReference type="GO" id="GO:0005634">
    <property type="term" value="C:nucleus"/>
    <property type="evidence" value="ECO:0007669"/>
    <property type="project" value="UniProtKB-SubCell"/>
</dbReference>
<dbReference type="EMBL" id="KY703718">
    <property type="protein sequence ID" value="ASR18092.1"/>
    <property type="molecule type" value="mRNA"/>
</dbReference>
<evidence type="ECO:0000256" key="5">
    <source>
        <dbReference type="ARBA" id="ARBA00023163"/>
    </source>
</evidence>
<keyword evidence="5" id="KW-0804">Transcription</keyword>
<dbReference type="SUPFAM" id="SSF46689">
    <property type="entry name" value="Homeodomain-like"/>
    <property type="match status" value="1"/>
</dbReference>